<dbReference type="AlphaFoldDB" id="A0A0K6IUH0"/>
<name>A0A0K6IUH0_9PROT</name>
<gene>
    <name evidence="7" type="ORF">Ga0061068_104140</name>
</gene>
<feature type="transmembrane region" description="Helical" evidence="5">
    <location>
        <begin position="6"/>
        <end position="23"/>
    </location>
</feature>
<dbReference type="InterPro" id="IPR052165">
    <property type="entry name" value="Membrane_assoc_protease"/>
</dbReference>
<keyword evidence="7" id="KW-0645">Protease</keyword>
<reference evidence="8" key="1">
    <citation type="submission" date="2015-08" db="EMBL/GenBank/DDBJ databases">
        <authorList>
            <person name="Babu N.S."/>
            <person name="Beckwith C.J."/>
            <person name="Beseler K.G."/>
            <person name="Brison A."/>
            <person name="Carone J.V."/>
            <person name="Caskin T.P."/>
            <person name="Diamond M."/>
            <person name="Durham M.E."/>
            <person name="Foxe J.M."/>
            <person name="Go M."/>
            <person name="Henderson B.A."/>
            <person name="Jones I.B."/>
            <person name="McGettigan J.A."/>
            <person name="Micheletti S.J."/>
            <person name="Nasrallah M.E."/>
            <person name="Ortiz D."/>
            <person name="Piller C.R."/>
            <person name="Privatt S.R."/>
            <person name="Schneider S.L."/>
            <person name="Sharp S."/>
            <person name="Smith T.C."/>
            <person name="Stanton J.D."/>
            <person name="Ullery H.E."/>
            <person name="Wilson R.J."/>
            <person name="Serrano M.G."/>
            <person name="Buck G."/>
            <person name="Lee V."/>
            <person name="Wang Y."/>
            <person name="Carvalho R."/>
            <person name="Voegtly L."/>
            <person name="Shi R."/>
            <person name="Duckworth R."/>
            <person name="Johnson A."/>
            <person name="Loviza R."/>
            <person name="Walstead R."/>
            <person name="Shah Z."/>
            <person name="Kiflezghi M."/>
            <person name="Wade K."/>
            <person name="Ball S.L."/>
            <person name="Bradley K.W."/>
            <person name="Asai D.J."/>
            <person name="Bowman C.A."/>
            <person name="Russell D.A."/>
            <person name="Pope W.H."/>
            <person name="Jacobs-Sera D."/>
            <person name="Hendrix R.W."/>
            <person name="Hatfull G.F."/>
        </authorList>
    </citation>
    <scope>NUCLEOTIDE SEQUENCE [LARGE SCALE GENOMIC DNA]</scope>
    <source>
        <strain evidence="8">JCM 19170</strain>
    </source>
</reference>
<evidence type="ECO:0000256" key="3">
    <source>
        <dbReference type="ARBA" id="ARBA00022989"/>
    </source>
</evidence>
<evidence type="ECO:0000259" key="6">
    <source>
        <dbReference type="Pfam" id="PF01957"/>
    </source>
</evidence>
<dbReference type="PANTHER" id="PTHR33507:SF3">
    <property type="entry name" value="INNER MEMBRANE PROTEIN YBBJ"/>
    <property type="match status" value="1"/>
</dbReference>
<keyword evidence="3 5" id="KW-1133">Transmembrane helix</keyword>
<dbReference type="PANTHER" id="PTHR33507">
    <property type="entry name" value="INNER MEMBRANE PROTEIN YBBJ"/>
    <property type="match status" value="1"/>
</dbReference>
<keyword evidence="2 5" id="KW-0812">Transmembrane</keyword>
<evidence type="ECO:0000256" key="5">
    <source>
        <dbReference type="SAM" id="Phobius"/>
    </source>
</evidence>
<dbReference type="EMBL" id="CYHH01000004">
    <property type="protein sequence ID" value="CUB06982.1"/>
    <property type="molecule type" value="Genomic_DNA"/>
</dbReference>
<dbReference type="RefSeq" id="WP_055423330.1">
    <property type="nucleotide sequence ID" value="NZ_CYHH01000004.1"/>
</dbReference>
<dbReference type="Gene3D" id="2.40.50.140">
    <property type="entry name" value="Nucleic acid-binding proteins"/>
    <property type="match status" value="1"/>
</dbReference>
<evidence type="ECO:0000313" key="7">
    <source>
        <dbReference type="EMBL" id="CUB06982.1"/>
    </source>
</evidence>
<feature type="transmembrane region" description="Helical" evidence="5">
    <location>
        <begin position="54"/>
        <end position="72"/>
    </location>
</feature>
<dbReference type="InterPro" id="IPR012340">
    <property type="entry name" value="NA-bd_OB-fold"/>
</dbReference>
<evidence type="ECO:0000256" key="1">
    <source>
        <dbReference type="ARBA" id="ARBA00004141"/>
    </source>
</evidence>
<dbReference type="GO" id="GO:0005886">
    <property type="term" value="C:plasma membrane"/>
    <property type="evidence" value="ECO:0007669"/>
    <property type="project" value="TreeGrafter"/>
</dbReference>
<protein>
    <submittedName>
        <fullName evidence="7">Membrane protein implicated in regulation of membrane protease activity</fullName>
    </submittedName>
</protein>
<keyword evidence="8" id="KW-1185">Reference proteome</keyword>
<dbReference type="OrthoDB" id="8536525at2"/>
<feature type="domain" description="NfeD-like C-terminal" evidence="6">
    <location>
        <begin position="85"/>
        <end position="145"/>
    </location>
</feature>
<organism evidence="7 8">
    <name type="scientific">Tepidiphilus thermophilus</name>
    <dbReference type="NCBI Taxonomy" id="876478"/>
    <lineage>
        <taxon>Bacteria</taxon>
        <taxon>Pseudomonadati</taxon>
        <taxon>Pseudomonadota</taxon>
        <taxon>Hydrogenophilia</taxon>
        <taxon>Hydrogenophilales</taxon>
        <taxon>Hydrogenophilaceae</taxon>
        <taxon>Tepidiphilus</taxon>
    </lineage>
</organism>
<dbReference type="GO" id="GO:0008233">
    <property type="term" value="F:peptidase activity"/>
    <property type="evidence" value="ECO:0007669"/>
    <property type="project" value="UniProtKB-KW"/>
</dbReference>
<dbReference type="GO" id="GO:0006508">
    <property type="term" value="P:proteolysis"/>
    <property type="evidence" value="ECO:0007669"/>
    <property type="project" value="UniProtKB-KW"/>
</dbReference>
<evidence type="ECO:0000256" key="2">
    <source>
        <dbReference type="ARBA" id="ARBA00022692"/>
    </source>
</evidence>
<accession>A0A0K6IUH0</accession>
<proteinExistence type="predicted"/>
<evidence type="ECO:0000256" key="4">
    <source>
        <dbReference type="ARBA" id="ARBA00023136"/>
    </source>
</evidence>
<dbReference type="SUPFAM" id="SSF141322">
    <property type="entry name" value="NfeD domain-like"/>
    <property type="match status" value="1"/>
</dbReference>
<feature type="transmembrane region" description="Helical" evidence="5">
    <location>
        <begin position="28"/>
        <end position="48"/>
    </location>
</feature>
<dbReference type="Proteomes" id="UP000182108">
    <property type="component" value="Unassembled WGS sequence"/>
</dbReference>
<comment type="subcellular location">
    <subcellularLocation>
        <location evidence="1">Membrane</location>
        <topology evidence="1">Multi-pass membrane protein</topology>
    </subcellularLocation>
</comment>
<dbReference type="Pfam" id="PF01957">
    <property type="entry name" value="NfeD"/>
    <property type="match status" value="1"/>
</dbReference>
<keyword evidence="4 5" id="KW-0472">Membrane</keyword>
<dbReference type="InterPro" id="IPR002810">
    <property type="entry name" value="NfeD-like_C"/>
</dbReference>
<sequence length="152" mass="16799">MNGWPAWVWLVLGVLLMLAELVVPSFFIFWFGLAACGVAAVVAILPQSSLLLELGLWLVASLLLVTAWFGWLEPRRRRSRIGASDAAVGEIGWVSEAIEPQRRGKVRFQRPVLGAEEWPALADEPIGEGERVRVVAVEGQMVKVARLRQGRS</sequence>
<keyword evidence="7" id="KW-0378">Hydrolase</keyword>
<evidence type="ECO:0000313" key="8">
    <source>
        <dbReference type="Proteomes" id="UP000182108"/>
    </source>
</evidence>